<dbReference type="EMBL" id="KE361642">
    <property type="protein sequence ID" value="EPQ26953.1"/>
    <property type="molecule type" value="Genomic_DNA"/>
</dbReference>
<feature type="active site" description="Proton donor" evidence="10">
    <location>
        <position position="492"/>
    </location>
</feature>
<dbReference type="SUPFAM" id="SSF48225">
    <property type="entry name" value="Seven-hairpin glycosidases"/>
    <property type="match status" value="1"/>
</dbReference>
<dbReference type="Gene3D" id="1.50.10.10">
    <property type="match status" value="1"/>
</dbReference>
<feature type="transmembrane region" description="Helical" evidence="15">
    <location>
        <begin position="33"/>
        <end position="54"/>
    </location>
</feature>
<feature type="region of interest" description="Disordered" evidence="14">
    <location>
        <begin position="1"/>
        <end position="25"/>
    </location>
</feature>
<evidence type="ECO:0000256" key="10">
    <source>
        <dbReference type="PIRSR" id="PIRSR601382-1"/>
    </source>
</evidence>
<evidence type="ECO:0000256" key="2">
    <source>
        <dbReference type="ARBA" id="ARBA00004922"/>
    </source>
</evidence>
<organism evidence="16 17">
    <name type="scientific">Pseudozyma flocculosa PF-1</name>
    <dbReference type="NCBI Taxonomy" id="1277687"/>
    <lineage>
        <taxon>Eukaryota</taxon>
        <taxon>Fungi</taxon>
        <taxon>Dikarya</taxon>
        <taxon>Basidiomycota</taxon>
        <taxon>Ustilaginomycotina</taxon>
        <taxon>Ustilaginomycetes</taxon>
        <taxon>Ustilaginales</taxon>
        <taxon>Ustilaginaceae</taxon>
        <taxon>Pseudozyma</taxon>
    </lineage>
</organism>
<evidence type="ECO:0000256" key="13">
    <source>
        <dbReference type="RuleBase" id="RU361193"/>
    </source>
</evidence>
<evidence type="ECO:0000256" key="4">
    <source>
        <dbReference type="ARBA" id="ARBA00022723"/>
    </source>
</evidence>
<dbReference type="InterPro" id="IPR050749">
    <property type="entry name" value="Glycosyl_Hydrolase_47"/>
</dbReference>
<reference evidence="16 17" key="1">
    <citation type="journal article" date="2013" name="Plant Cell">
        <title>The transition from a phytopathogenic smut ancestor to an anamorphic biocontrol agent deciphered by comparative whole-genome analysis.</title>
        <authorList>
            <person name="Lefebvre F."/>
            <person name="Joly D.L."/>
            <person name="Labbe C."/>
            <person name="Teichmann B."/>
            <person name="Linning R."/>
            <person name="Belzile F."/>
            <person name="Bakkeren G."/>
            <person name="Belanger R.R."/>
        </authorList>
    </citation>
    <scope>NUCLEOTIDE SEQUENCE [LARGE SCALE GENOMIC DNA]</scope>
    <source>
        <strain evidence="16 17">PF-1</strain>
    </source>
</reference>
<keyword evidence="15" id="KW-0812">Transmembrane</keyword>
<proteinExistence type="inferred from homology"/>
<feature type="active site" description="Proton donor" evidence="10">
    <location>
        <position position="197"/>
    </location>
</feature>
<evidence type="ECO:0000256" key="5">
    <source>
        <dbReference type="ARBA" id="ARBA00022801"/>
    </source>
</evidence>
<keyword evidence="13" id="KW-0326">Glycosidase</keyword>
<evidence type="ECO:0000313" key="17">
    <source>
        <dbReference type="Proteomes" id="UP000053664"/>
    </source>
</evidence>
<dbReference type="KEGG" id="pfp:PFL1_05588"/>
<keyword evidence="4 11" id="KW-0479">Metal-binding</keyword>
<keyword evidence="15" id="KW-0472">Membrane</keyword>
<evidence type="ECO:0000256" key="7">
    <source>
        <dbReference type="ARBA" id="ARBA00023157"/>
    </source>
</evidence>
<feature type="disulfide bond" evidence="12">
    <location>
        <begin position="421"/>
        <end position="478"/>
    </location>
</feature>
<dbReference type="eggNOG" id="KOG2431">
    <property type="taxonomic scope" value="Eukaryota"/>
</dbReference>
<dbReference type="OrthoDB" id="8118055at2759"/>
<dbReference type="GO" id="GO:0036503">
    <property type="term" value="P:ERAD pathway"/>
    <property type="evidence" value="ECO:0007669"/>
    <property type="project" value="UniProtKB-ARBA"/>
</dbReference>
<dbReference type="GO" id="GO:0005783">
    <property type="term" value="C:endoplasmic reticulum"/>
    <property type="evidence" value="ECO:0007669"/>
    <property type="project" value="TreeGrafter"/>
</dbReference>
<dbReference type="RefSeq" id="XP_007881314.1">
    <property type="nucleotide sequence ID" value="XM_007883123.1"/>
</dbReference>
<evidence type="ECO:0000256" key="15">
    <source>
        <dbReference type="SAM" id="Phobius"/>
    </source>
</evidence>
<dbReference type="HOGENOM" id="CLU_003818_3_0_1"/>
<evidence type="ECO:0000256" key="1">
    <source>
        <dbReference type="ARBA" id="ARBA00001913"/>
    </source>
</evidence>
<dbReference type="GO" id="GO:0005509">
    <property type="term" value="F:calcium ion binding"/>
    <property type="evidence" value="ECO:0007669"/>
    <property type="project" value="InterPro"/>
</dbReference>
<dbReference type="EC" id="3.2.1.-" evidence="13"/>
<keyword evidence="5 13" id="KW-0378">Hydrolase</keyword>
<dbReference type="PANTHER" id="PTHR11742:SF55">
    <property type="entry name" value="ENDOPLASMIC RETICULUM MANNOSYL-OLIGOSACCHARIDE 1,2-ALPHA-MANNOSIDASE"/>
    <property type="match status" value="1"/>
</dbReference>
<dbReference type="InterPro" id="IPR001382">
    <property type="entry name" value="Glyco_hydro_47"/>
</dbReference>
<comment type="catalytic activity">
    <reaction evidence="9">
        <text>N(4)-(alpha-D-Man-(1-&gt;2)-alpha-D-Man-(1-&gt;2)-alpha-D-Man-(1-&gt;3)-[alpha-D-Man-(1-&gt;2)-alpha-D-Man-(1-&gt;3)-[alpha-D-Man-(1-&gt;2)-alpha-D-Man-(1-&gt;6)]-alpha-D-Man-(1-&gt;6)]-beta-D-Man-(1-&gt;4)-beta-D-GlcNAc-(1-&gt;4)-beta-D-GlcNAc)-L-asparaginyl-[protein] (N-glucan mannose isomer 9A1,2,3B1,2,3) + 4 H2O = N(4)-(alpha-D-Man-(1-&gt;3)-[alpha-D-Man-(1-&gt;3)-[alpha-D-Man-(1-&gt;6)]-alpha-D-Man-(1-&gt;6)]-beta-D-Man-(1-&gt;4)-beta-D-GlcNAc-(1-&gt;4)-beta-D-GlcNAc)-L-asparaginyl-[protein] (N-glucan mannose isomer 5A1,2) + 4 beta-D-mannose</text>
        <dbReference type="Rhea" id="RHEA:56008"/>
        <dbReference type="Rhea" id="RHEA-COMP:14356"/>
        <dbReference type="Rhea" id="RHEA-COMP:14367"/>
        <dbReference type="ChEBI" id="CHEBI:15377"/>
        <dbReference type="ChEBI" id="CHEBI:28563"/>
        <dbReference type="ChEBI" id="CHEBI:59087"/>
        <dbReference type="ChEBI" id="CHEBI:139493"/>
        <dbReference type="EC" id="3.2.1.113"/>
    </reaction>
</comment>
<evidence type="ECO:0000256" key="14">
    <source>
        <dbReference type="SAM" id="MobiDB-lite"/>
    </source>
</evidence>
<dbReference type="GO" id="GO:0004571">
    <property type="term" value="F:mannosyl-oligosaccharide 1,2-alpha-mannosidase activity"/>
    <property type="evidence" value="ECO:0007669"/>
    <property type="project" value="UniProtKB-EC"/>
</dbReference>
<dbReference type="PRINTS" id="PR00747">
    <property type="entry name" value="GLYHDRLASE47"/>
</dbReference>
<dbReference type="AlphaFoldDB" id="A0A061H395"/>
<keyword evidence="6 11" id="KW-0106">Calcium</keyword>
<feature type="binding site" evidence="11">
    <location>
        <position position="621"/>
    </location>
    <ligand>
        <name>Ca(2+)</name>
        <dbReference type="ChEBI" id="CHEBI:29108"/>
    </ligand>
</feature>
<evidence type="ECO:0000313" key="16">
    <source>
        <dbReference type="EMBL" id="EPQ26953.1"/>
    </source>
</evidence>
<evidence type="ECO:0000256" key="8">
    <source>
        <dbReference type="ARBA" id="ARBA00047669"/>
    </source>
</evidence>
<protein>
    <recommendedName>
        <fullName evidence="13">alpha-1,2-Mannosidase</fullName>
        <ecNumber evidence="13">3.2.1.-</ecNumber>
    </recommendedName>
</protein>
<dbReference type="InterPro" id="IPR012341">
    <property type="entry name" value="6hp_glycosidase-like_sf"/>
</dbReference>
<name>A0A061H395_9BASI</name>
<feature type="active site" evidence="10">
    <location>
        <position position="534"/>
    </location>
</feature>
<keyword evidence="15" id="KW-1133">Transmembrane helix</keyword>
<evidence type="ECO:0000256" key="12">
    <source>
        <dbReference type="PIRSR" id="PIRSR601382-3"/>
    </source>
</evidence>
<dbReference type="PANTHER" id="PTHR11742">
    <property type="entry name" value="MANNOSYL-OLIGOSACCHARIDE ALPHA-1,2-MANNOSIDASE-RELATED"/>
    <property type="match status" value="1"/>
</dbReference>
<evidence type="ECO:0000256" key="9">
    <source>
        <dbReference type="ARBA" id="ARBA00048605"/>
    </source>
</evidence>
<dbReference type="Proteomes" id="UP000053664">
    <property type="component" value="Unassembled WGS sequence"/>
</dbReference>
<comment type="pathway">
    <text evidence="2">Protein modification; protein glycosylation.</text>
</comment>
<sequence>MGASASATDDSAAARRSTAANAKASSDGRVRRTIRLVLASIAAACFAYAAYGYLSPAGNGAPSAATASPKPYKVLDDFKPYQAPRKTVLDDKLPPRRPLPQQPIRAADVERQAAVLDAFVHSWSAYRDNAWGYDEYHPLSKSGSNLSGKPGKGIGYTIVDSLDTIILLGLADEYRRARDWVRDELDWNIEGRLNVFETTIRTLGGLLSASALIRDPPNPAITASEEDAELFLSKAAGLAERLVPAFQTKSGVPLREVDLQTGEAFADADNNNASSLAEATTLQLEFKYLAHLLDDRFYWRLAEQPMHVARRQSLQVPQFYTLLPIFLNPHTGHFYMSDIRLGSRGDSYYEYLVKQWLQTNRTEHVYKAMYDSAVFGIKTILVKTSVHSEPPLMITAELSPRRGQDGKPMMQLVPKQDHLVCFLGGAMMLGAVSASEAHGSTPSLQSSSPLVAPIEVGATADAVEVEDWRLGHELVRTCVDTYQKTKTGLAPEIVFFRTPAEIEHGEDWYIKKPPPSFEGKANPLIDARNILRPETVESLFIAFHLTGDEIYREWGWQIFEAFVKHCKVESGGFASIDDVDADTPQQQDRMETFWLSETLKYLYLLFSDQSLLPLDKWVFNTEAHPLPIFTPQFATTVE</sequence>
<dbReference type="InterPro" id="IPR036026">
    <property type="entry name" value="Seven-hairpin_glycosidases"/>
</dbReference>
<keyword evidence="7 12" id="KW-1015">Disulfide bond</keyword>
<dbReference type="Pfam" id="PF01532">
    <property type="entry name" value="Glyco_hydro_47"/>
    <property type="match status" value="1"/>
</dbReference>
<evidence type="ECO:0000256" key="11">
    <source>
        <dbReference type="PIRSR" id="PIRSR601382-2"/>
    </source>
</evidence>
<evidence type="ECO:0000256" key="6">
    <source>
        <dbReference type="ARBA" id="ARBA00022837"/>
    </source>
</evidence>
<accession>A0A061H395</accession>
<comment type="catalytic activity">
    <reaction evidence="8">
        <text>N(4)-(alpha-D-Man-(1-&gt;2)-alpha-D-Man-(1-&gt;2)-alpha-D-Man-(1-&gt;3)-[alpha-D-Man-(1-&gt;3)-[alpha-D-Man-(1-&gt;2)-alpha-D-Man-(1-&gt;6)]-alpha-D-Man-(1-&gt;6)]-beta-D-Man-(1-&gt;4)-beta-D-GlcNAc-(1-&gt;4)-beta-D-GlcNAc)-L-asparaginyl-[protein] (N-glucan mannose isomer 8A1,2,3B1,3) + 3 H2O = N(4)-(alpha-D-Man-(1-&gt;3)-[alpha-D-Man-(1-&gt;3)-[alpha-D-Man-(1-&gt;6)]-alpha-D-Man-(1-&gt;6)]-beta-D-Man-(1-&gt;4)-beta-D-GlcNAc-(1-&gt;4)-beta-D-GlcNAc)-L-asparaginyl-[protein] (N-glucan mannose isomer 5A1,2) + 3 beta-D-mannose</text>
        <dbReference type="Rhea" id="RHEA:56028"/>
        <dbReference type="Rhea" id="RHEA-COMP:14358"/>
        <dbReference type="Rhea" id="RHEA-COMP:14367"/>
        <dbReference type="ChEBI" id="CHEBI:15377"/>
        <dbReference type="ChEBI" id="CHEBI:28563"/>
        <dbReference type="ChEBI" id="CHEBI:59087"/>
        <dbReference type="ChEBI" id="CHEBI:60628"/>
        <dbReference type="EC" id="3.2.1.113"/>
    </reaction>
</comment>
<comment type="cofactor">
    <cofactor evidence="1 11">
        <name>Ca(2+)</name>
        <dbReference type="ChEBI" id="CHEBI:29108"/>
    </cofactor>
</comment>
<dbReference type="GO" id="GO:0005975">
    <property type="term" value="P:carbohydrate metabolic process"/>
    <property type="evidence" value="ECO:0007669"/>
    <property type="project" value="InterPro"/>
</dbReference>
<comment type="similarity">
    <text evidence="3 13">Belongs to the glycosyl hydrolase 47 family.</text>
</comment>
<feature type="active site" evidence="10">
    <location>
        <position position="346"/>
    </location>
</feature>
<dbReference type="GO" id="GO:0016020">
    <property type="term" value="C:membrane"/>
    <property type="evidence" value="ECO:0007669"/>
    <property type="project" value="InterPro"/>
</dbReference>
<evidence type="ECO:0000256" key="3">
    <source>
        <dbReference type="ARBA" id="ARBA00007658"/>
    </source>
</evidence>
<dbReference type="GeneID" id="19319677"/>
<gene>
    <name evidence="16" type="ORF">PFL1_05588</name>
</gene>